<sequence>MIRSVLLLLLTFSVQLSVSQNKTKQEVLQLMAEDTCECIKNDSVAFAKDVSLEKKEMALGLCIFNSYNKRKDETNTFKGDTFENIEEVAEQVGMLMISVCGSEFMAIFSSDELYSLATDEDEDMPPPPPAPKNENDFNMEVTLSSLHNDAISHITVKDEFGKEHKFVVIEQFEGYDLLKTKNFSKPFRIYYREQSFFDLSEKRYVTKKVVKYLEKI</sequence>
<name>A0A8J2XGP2_9FLAO</name>
<comment type="caution">
    <text evidence="1">The sequence shown here is derived from an EMBL/GenBank/DDBJ whole genome shotgun (WGS) entry which is preliminary data.</text>
</comment>
<accession>A0A8J2XGP2</accession>
<gene>
    <name evidence="1" type="ORF">GCM10011531_14570</name>
</gene>
<keyword evidence="2" id="KW-1185">Reference proteome</keyword>
<dbReference type="RefSeq" id="WP_188605699.1">
    <property type="nucleotide sequence ID" value="NZ_BMIC01000002.1"/>
</dbReference>
<evidence type="ECO:0000313" key="1">
    <source>
        <dbReference type="EMBL" id="GFZ84755.1"/>
    </source>
</evidence>
<organism evidence="1 2">
    <name type="scientific">Aquaticitalea lipolytica</name>
    <dbReference type="NCBI Taxonomy" id="1247562"/>
    <lineage>
        <taxon>Bacteria</taxon>
        <taxon>Pseudomonadati</taxon>
        <taxon>Bacteroidota</taxon>
        <taxon>Flavobacteriia</taxon>
        <taxon>Flavobacteriales</taxon>
        <taxon>Flavobacteriaceae</taxon>
        <taxon>Aquaticitalea</taxon>
    </lineage>
</organism>
<protein>
    <submittedName>
        <fullName evidence="1">Uncharacterized protein</fullName>
    </submittedName>
</protein>
<evidence type="ECO:0000313" key="2">
    <source>
        <dbReference type="Proteomes" id="UP000598120"/>
    </source>
</evidence>
<proteinExistence type="predicted"/>
<dbReference type="Proteomes" id="UP000598120">
    <property type="component" value="Unassembled WGS sequence"/>
</dbReference>
<dbReference type="EMBL" id="BMIC01000002">
    <property type="protein sequence ID" value="GFZ84755.1"/>
    <property type="molecule type" value="Genomic_DNA"/>
</dbReference>
<reference evidence="1 2" key="1">
    <citation type="journal article" date="2014" name="Int. J. Syst. Evol. Microbiol.">
        <title>Complete genome sequence of Corynebacterium casei LMG S-19264T (=DSM 44701T), isolated from a smear-ripened cheese.</title>
        <authorList>
            <consortium name="US DOE Joint Genome Institute (JGI-PGF)"/>
            <person name="Walter F."/>
            <person name="Albersmeier A."/>
            <person name="Kalinowski J."/>
            <person name="Ruckert C."/>
        </authorList>
    </citation>
    <scope>NUCLEOTIDE SEQUENCE [LARGE SCALE GENOMIC DNA]</scope>
    <source>
        <strain evidence="1 2">CGMCC 1.15295</strain>
    </source>
</reference>
<dbReference type="AlphaFoldDB" id="A0A8J2XGP2"/>